<dbReference type="AlphaFoldDB" id="A0A382CRB1"/>
<evidence type="ECO:0008006" key="2">
    <source>
        <dbReference type="Google" id="ProtNLM"/>
    </source>
</evidence>
<accession>A0A382CRB1</accession>
<dbReference type="NCBIfam" id="TIGR02167">
    <property type="entry name" value="Liste_lipo_26"/>
    <property type="match status" value="4"/>
</dbReference>
<reference evidence="1" key="1">
    <citation type="submission" date="2018-05" db="EMBL/GenBank/DDBJ databases">
        <authorList>
            <person name="Lanie J.A."/>
            <person name="Ng W.-L."/>
            <person name="Kazmierczak K.M."/>
            <person name="Andrzejewski T.M."/>
            <person name="Davidsen T.M."/>
            <person name="Wayne K.J."/>
            <person name="Tettelin H."/>
            <person name="Glass J.I."/>
            <person name="Rusch D."/>
            <person name="Podicherti R."/>
            <person name="Tsui H.-C.T."/>
            <person name="Winkler M.E."/>
        </authorList>
    </citation>
    <scope>NUCLEOTIDE SEQUENCE</scope>
</reference>
<evidence type="ECO:0000313" key="1">
    <source>
        <dbReference type="EMBL" id="SVB28645.1"/>
    </source>
</evidence>
<dbReference type="PROSITE" id="PS51257">
    <property type="entry name" value="PROKAR_LIPOPROTEIN"/>
    <property type="match status" value="1"/>
</dbReference>
<protein>
    <recommendedName>
        <fullName evidence="2">BspA family leucine-rich repeat surface protein</fullName>
    </recommendedName>
</protein>
<name>A0A382CRB1_9ZZZZ</name>
<dbReference type="InterPro" id="IPR005046">
    <property type="entry name" value="DUF285"/>
</dbReference>
<organism evidence="1">
    <name type="scientific">marine metagenome</name>
    <dbReference type="NCBI Taxonomy" id="408172"/>
    <lineage>
        <taxon>unclassified sequences</taxon>
        <taxon>metagenomes</taxon>
        <taxon>ecological metagenomes</taxon>
    </lineage>
</organism>
<gene>
    <name evidence="1" type="ORF">METZ01_LOCUS181499</name>
</gene>
<dbReference type="Pfam" id="PF03382">
    <property type="entry name" value="DUF285"/>
    <property type="match status" value="1"/>
</dbReference>
<proteinExistence type="predicted"/>
<dbReference type="InterPro" id="IPR011889">
    <property type="entry name" value="Liste_lipo_26"/>
</dbReference>
<dbReference type="EMBL" id="UINC01035745">
    <property type="protein sequence ID" value="SVB28645.1"/>
    <property type="molecule type" value="Genomic_DNA"/>
</dbReference>
<sequence length="245" mass="27424">MNKAYLLTICLLFASFTGCLGSQTEEIERLNKEIEELKALLPYQPKTKDELRIAVDKWTANPGNGNYLYGHISAWDTSLINDMSYLFYDKPTFNDNISAWDVSSATEMGSMFNGATSFNGDISGWDVSSVTDMREMFKGANFNGNISNWDVSSVTYMASMFNGATSFNGTISGWDVSSVTDMGDMFYRAVSFDQDISGWDVSSVTDMGNMFKSANVLSDDNKCTIHNSFISNENWPYDWENFCSD</sequence>